<protein>
    <recommendedName>
        <fullName evidence="8">Rhodopsin domain-containing protein</fullName>
    </recommendedName>
</protein>
<feature type="transmembrane region" description="Helical" evidence="7">
    <location>
        <begin position="223"/>
        <end position="244"/>
    </location>
</feature>
<feature type="transmembrane region" description="Helical" evidence="7">
    <location>
        <begin position="30"/>
        <end position="52"/>
    </location>
</feature>
<feature type="domain" description="Rhodopsin" evidence="8">
    <location>
        <begin position="48"/>
        <end position="306"/>
    </location>
</feature>
<evidence type="ECO:0000256" key="5">
    <source>
        <dbReference type="ARBA" id="ARBA00038359"/>
    </source>
</evidence>
<organism evidence="9 10">
    <name type="scientific">Oculimacula yallundae</name>
    <dbReference type="NCBI Taxonomy" id="86028"/>
    <lineage>
        <taxon>Eukaryota</taxon>
        <taxon>Fungi</taxon>
        <taxon>Dikarya</taxon>
        <taxon>Ascomycota</taxon>
        <taxon>Pezizomycotina</taxon>
        <taxon>Leotiomycetes</taxon>
        <taxon>Helotiales</taxon>
        <taxon>Ploettnerulaceae</taxon>
        <taxon>Oculimacula</taxon>
    </lineage>
</organism>
<feature type="compositionally biased region" description="Polar residues" evidence="6">
    <location>
        <begin position="318"/>
        <end position="331"/>
    </location>
</feature>
<feature type="region of interest" description="Disordered" evidence="6">
    <location>
        <begin position="318"/>
        <end position="393"/>
    </location>
</feature>
<reference evidence="9 10" key="1">
    <citation type="journal article" date="2024" name="Commun. Biol.">
        <title>Comparative genomic analysis of thermophilic fungi reveals convergent evolutionary adaptations and gene losses.</title>
        <authorList>
            <person name="Steindorff A.S."/>
            <person name="Aguilar-Pontes M.V."/>
            <person name="Robinson A.J."/>
            <person name="Andreopoulos B."/>
            <person name="LaButti K."/>
            <person name="Kuo A."/>
            <person name="Mondo S."/>
            <person name="Riley R."/>
            <person name="Otillar R."/>
            <person name="Haridas S."/>
            <person name="Lipzen A."/>
            <person name="Grimwood J."/>
            <person name="Schmutz J."/>
            <person name="Clum A."/>
            <person name="Reid I.D."/>
            <person name="Moisan M.C."/>
            <person name="Butler G."/>
            <person name="Nguyen T.T.M."/>
            <person name="Dewar K."/>
            <person name="Conant G."/>
            <person name="Drula E."/>
            <person name="Henrissat B."/>
            <person name="Hansel C."/>
            <person name="Singer S."/>
            <person name="Hutchinson M.I."/>
            <person name="de Vries R.P."/>
            <person name="Natvig D.O."/>
            <person name="Powell A.J."/>
            <person name="Tsang A."/>
            <person name="Grigoriev I.V."/>
        </authorList>
    </citation>
    <scope>NUCLEOTIDE SEQUENCE [LARGE SCALE GENOMIC DNA]</scope>
    <source>
        <strain evidence="9 10">CBS 494.80</strain>
    </source>
</reference>
<accession>A0ABR4CCT0</accession>
<dbReference type="EMBL" id="JAZHXI010000010">
    <property type="protein sequence ID" value="KAL2067081.1"/>
    <property type="molecule type" value="Genomic_DNA"/>
</dbReference>
<keyword evidence="10" id="KW-1185">Reference proteome</keyword>
<proteinExistence type="inferred from homology"/>
<feature type="transmembrane region" description="Helical" evidence="7">
    <location>
        <begin position="144"/>
        <end position="165"/>
    </location>
</feature>
<evidence type="ECO:0000256" key="2">
    <source>
        <dbReference type="ARBA" id="ARBA00022692"/>
    </source>
</evidence>
<evidence type="ECO:0000313" key="9">
    <source>
        <dbReference type="EMBL" id="KAL2067081.1"/>
    </source>
</evidence>
<evidence type="ECO:0000256" key="3">
    <source>
        <dbReference type="ARBA" id="ARBA00022989"/>
    </source>
</evidence>
<evidence type="ECO:0000256" key="1">
    <source>
        <dbReference type="ARBA" id="ARBA00004141"/>
    </source>
</evidence>
<sequence length="422" mass="45929">MSLAADGIIYSAPPPPGHTPNFNQPYEATALIVCIGVFLPLAVLTSAIRIYTRTRIISELAVDDYLMLLALACSVMLTGFILNLLNYGLGKHLYDVPIHMLYPEFLLHNVLAAIFFCAATGFAKTSILLFYGRIFTSRSFKRNIWVLVFFVAGYSFASVLVNIFSCKPISGSWELSLAATAVCINRPVFYFAQAGLGIFTDFATLAAPLPFLWALQMPIKQKIGVSVVLIMGGFVCIVSIIRLLSLKTLLVSSDLTSATTPALIHVPSFSQLNLPVAVANSPWCVIELNISIIGGNFPTLRPFLRKYIPALLGTSRGQTSASHSKSGSHHLQTFDKPTYSGNGAKGFMTKTTVTGMDQKVRDDNESEEYIIQRSPHNSESDLERMGQVGSGPLNSGNNGFGLITKTVEYTLSTSKVEGGRKY</sequence>
<dbReference type="PANTHER" id="PTHR33048">
    <property type="entry name" value="PTH11-LIKE INTEGRAL MEMBRANE PROTEIN (AFU_ORTHOLOGUE AFUA_5G11245)"/>
    <property type="match status" value="1"/>
</dbReference>
<evidence type="ECO:0000259" key="8">
    <source>
        <dbReference type="Pfam" id="PF20684"/>
    </source>
</evidence>
<dbReference type="PANTHER" id="PTHR33048:SF47">
    <property type="entry name" value="INTEGRAL MEMBRANE PROTEIN-RELATED"/>
    <property type="match status" value="1"/>
</dbReference>
<comment type="similarity">
    <text evidence="5">Belongs to the SAT4 family.</text>
</comment>
<keyword evidence="4 7" id="KW-0472">Membrane</keyword>
<dbReference type="InterPro" id="IPR052337">
    <property type="entry name" value="SAT4-like"/>
</dbReference>
<keyword evidence="3 7" id="KW-1133">Transmembrane helix</keyword>
<dbReference type="Proteomes" id="UP001595075">
    <property type="component" value="Unassembled WGS sequence"/>
</dbReference>
<keyword evidence="2 7" id="KW-0812">Transmembrane</keyword>
<dbReference type="Pfam" id="PF20684">
    <property type="entry name" value="Fung_rhodopsin"/>
    <property type="match status" value="1"/>
</dbReference>
<comment type="subcellular location">
    <subcellularLocation>
        <location evidence="1">Membrane</location>
        <topology evidence="1">Multi-pass membrane protein</topology>
    </subcellularLocation>
</comment>
<gene>
    <name evidence="9" type="ORF">VTL71DRAFT_1505</name>
</gene>
<evidence type="ECO:0000256" key="7">
    <source>
        <dbReference type="SAM" id="Phobius"/>
    </source>
</evidence>
<name>A0ABR4CCT0_9HELO</name>
<evidence type="ECO:0000256" key="6">
    <source>
        <dbReference type="SAM" id="MobiDB-lite"/>
    </source>
</evidence>
<evidence type="ECO:0000256" key="4">
    <source>
        <dbReference type="ARBA" id="ARBA00023136"/>
    </source>
</evidence>
<comment type="caution">
    <text evidence="9">The sequence shown here is derived from an EMBL/GenBank/DDBJ whole genome shotgun (WGS) entry which is preliminary data.</text>
</comment>
<feature type="transmembrane region" description="Helical" evidence="7">
    <location>
        <begin position="64"/>
        <end position="85"/>
    </location>
</feature>
<feature type="transmembrane region" description="Helical" evidence="7">
    <location>
        <begin position="105"/>
        <end position="132"/>
    </location>
</feature>
<evidence type="ECO:0000313" key="10">
    <source>
        <dbReference type="Proteomes" id="UP001595075"/>
    </source>
</evidence>
<dbReference type="InterPro" id="IPR049326">
    <property type="entry name" value="Rhodopsin_dom_fungi"/>
</dbReference>
<feature type="transmembrane region" description="Helical" evidence="7">
    <location>
        <begin position="188"/>
        <end position="211"/>
    </location>
</feature>